<keyword evidence="1" id="KW-0812">Transmembrane</keyword>
<reference evidence="2" key="1">
    <citation type="submission" date="2020-06" db="EMBL/GenBank/DDBJ databases">
        <title>Legume-microbial interactions unlock mineral nutrients during tropical forest succession.</title>
        <authorList>
            <person name="Epihov D.Z."/>
        </authorList>
    </citation>
    <scope>NUCLEOTIDE SEQUENCE [LARGE SCALE GENOMIC DNA]</scope>
    <source>
        <strain evidence="2">Pan2503</strain>
    </source>
</reference>
<evidence type="ECO:0008006" key="4">
    <source>
        <dbReference type="Google" id="ProtNLM"/>
    </source>
</evidence>
<gene>
    <name evidence="2" type="ORF">HRJ53_01705</name>
</gene>
<keyword evidence="1" id="KW-1133">Transmembrane helix</keyword>
<feature type="transmembrane region" description="Helical" evidence="1">
    <location>
        <begin position="79"/>
        <end position="99"/>
    </location>
</feature>
<evidence type="ECO:0000256" key="1">
    <source>
        <dbReference type="SAM" id="Phobius"/>
    </source>
</evidence>
<keyword evidence="3" id="KW-1185">Reference proteome</keyword>
<evidence type="ECO:0000313" key="3">
    <source>
        <dbReference type="Proteomes" id="UP000567293"/>
    </source>
</evidence>
<proteinExistence type="predicted"/>
<comment type="caution">
    <text evidence="2">The sequence shown here is derived from an EMBL/GenBank/DDBJ whole genome shotgun (WGS) entry which is preliminary data.</text>
</comment>
<protein>
    <recommendedName>
        <fullName evidence="4">Transposase IS4-like domain-containing protein</fullName>
    </recommendedName>
</protein>
<sequence length="155" mass="17262">MHYEAYPSVRLEVVRIDDPAYDKPLLVGTTAAELTSEECWVAYGHRWPVETNFFVAQDSTAMEMPRAWTATALERRISLALLTGSLLKAIAAVCAPQAMGPWDRPPVRSAGRLANYLDLHVGHFVALALAGVAPRNYRTNPNGFQRKDLRRRKAA</sequence>
<evidence type="ECO:0000313" key="2">
    <source>
        <dbReference type="EMBL" id="MBA0083689.1"/>
    </source>
</evidence>
<accession>A0A7V8NLS7</accession>
<organism evidence="2 3">
    <name type="scientific">Candidatus Acidiferrum panamense</name>
    <dbReference type="NCBI Taxonomy" id="2741543"/>
    <lineage>
        <taxon>Bacteria</taxon>
        <taxon>Pseudomonadati</taxon>
        <taxon>Acidobacteriota</taxon>
        <taxon>Terriglobia</taxon>
        <taxon>Candidatus Acidiferrales</taxon>
        <taxon>Candidatus Acidiferrum</taxon>
    </lineage>
</organism>
<feature type="transmembrane region" description="Helical" evidence="1">
    <location>
        <begin position="119"/>
        <end position="137"/>
    </location>
</feature>
<dbReference type="EMBL" id="JACDQQ010000173">
    <property type="protein sequence ID" value="MBA0083689.1"/>
    <property type="molecule type" value="Genomic_DNA"/>
</dbReference>
<dbReference type="Proteomes" id="UP000567293">
    <property type="component" value="Unassembled WGS sequence"/>
</dbReference>
<keyword evidence="1" id="KW-0472">Membrane</keyword>
<dbReference type="AlphaFoldDB" id="A0A7V8NLS7"/>
<name>A0A7V8NLS7_9BACT</name>